<keyword evidence="6" id="KW-1185">Reference proteome</keyword>
<dbReference type="SUPFAM" id="SSF52540">
    <property type="entry name" value="P-loop containing nucleoside triphosphate hydrolases"/>
    <property type="match status" value="1"/>
</dbReference>
<evidence type="ECO:0000259" key="4">
    <source>
        <dbReference type="Pfam" id="PF02463"/>
    </source>
</evidence>
<evidence type="ECO:0000256" key="2">
    <source>
        <dbReference type="ARBA" id="ARBA00023204"/>
    </source>
</evidence>
<proteinExistence type="predicted"/>
<organism evidence="5 6">
    <name type="scientific">Blastococcus colisei</name>
    <dbReference type="NCBI Taxonomy" id="1564162"/>
    <lineage>
        <taxon>Bacteria</taxon>
        <taxon>Bacillati</taxon>
        <taxon>Actinomycetota</taxon>
        <taxon>Actinomycetes</taxon>
        <taxon>Geodermatophilales</taxon>
        <taxon>Geodermatophilaceae</taxon>
        <taxon>Blastococcus</taxon>
    </lineage>
</organism>
<protein>
    <submittedName>
        <fullName evidence="5">AAA domain-containing protein</fullName>
    </submittedName>
</protein>
<dbReference type="GO" id="GO:0000731">
    <property type="term" value="P:DNA synthesis involved in DNA repair"/>
    <property type="evidence" value="ECO:0007669"/>
    <property type="project" value="TreeGrafter"/>
</dbReference>
<keyword evidence="1" id="KW-0227">DNA damage</keyword>
<dbReference type="PANTHER" id="PTHR32182:SF0">
    <property type="entry name" value="DNA REPLICATION AND REPAIR PROTEIN RECF"/>
    <property type="match status" value="1"/>
</dbReference>
<dbReference type="PANTHER" id="PTHR32182">
    <property type="entry name" value="DNA REPLICATION AND REPAIR PROTEIN RECF"/>
    <property type="match status" value="1"/>
</dbReference>
<dbReference type="RefSeq" id="WP_142024392.1">
    <property type="nucleotide sequence ID" value="NZ_VFQE01000001.1"/>
</dbReference>
<dbReference type="Gene3D" id="3.40.50.300">
    <property type="entry name" value="P-loop containing nucleotide triphosphate hydrolases"/>
    <property type="match status" value="2"/>
</dbReference>
<dbReference type="Pfam" id="PF02463">
    <property type="entry name" value="SMC_N"/>
    <property type="match status" value="1"/>
</dbReference>
<dbReference type="EMBL" id="VFQE01000001">
    <property type="protein sequence ID" value="TQN41674.1"/>
    <property type="molecule type" value="Genomic_DNA"/>
</dbReference>
<evidence type="ECO:0000313" key="6">
    <source>
        <dbReference type="Proteomes" id="UP000319865"/>
    </source>
</evidence>
<dbReference type="InterPro" id="IPR003395">
    <property type="entry name" value="RecF/RecN/SMC_N"/>
</dbReference>
<evidence type="ECO:0000256" key="3">
    <source>
        <dbReference type="ARBA" id="ARBA00023236"/>
    </source>
</evidence>
<feature type="domain" description="RecF/RecN/SMC N-terminal" evidence="4">
    <location>
        <begin position="4"/>
        <end position="616"/>
    </location>
</feature>
<comment type="caution">
    <text evidence="5">The sequence shown here is derived from an EMBL/GenBank/DDBJ whole genome shotgun (WGS) entry which is preliminary data.</text>
</comment>
<sequence>MIQLEAIHIEEFRGIRKLDLKLDCKSFVVHGPNGSGKSGVVDAIGFAITGTISRLSGPGTGGLTVLRHGPHVHRRDDPAAAKVSLTIRDTTTGKSAVLSRTIKAPGSFTLTPDTTEMREALRSVQDHPELTLSRREIIKFILAESGKRAAEVQALLKLEGLEERRKTLKTTLSLASRDVTGSKASLEDARDGARRHFDVADLDATEIMKAANKRRDLLKLTPLQELSLDTDFKQGLEQEETQTTFNKASATRDVEALVKALAHSEVMNDNIAALRPALSDLASDVTILEALQQREFVASGLDLVIDAAVCPLCDTAWENVDALRQHLQEKIARSDAAAALQKKIMTAGTALIAQIRSLRGLVRATQPHALAHGDVPLQLALEQVYEDFLTVETALGSPQGALGQKERVDSDLLRIPADLQDGLAGLIRTLRALPDNSARVDAQSYLVLADERWSQLRLAKAKYGRSMAVKSSAQTIYDAYCKSVDTALTNLYETVEGSFSEFYRQINSDDEAAFKAELGPSSGKLDLVVDFYGLGMFPPGAYHSEGHQDGMGVCLYLALVKQLLGDSFRFAVLDDVVMSVDSNHRRQFCELLKERFPDVQFVITTHDEIWAKQMQSSGLISRTGHARFYGWNVNEGPAAEQGVDLWDRIDADLAKDDVAGAAHKLRRGLEAIMTDLAEALRARVAYKGDAKYELGELLGSVTGRHGDWLSKAAKSANSWGNAAAKQSVEELKDSRSKAVLAQQNENWAVNALVHYNEWASMSKADFVPVVKAWRQFLELFQCDNAACESWIYVSGAAGKEETLRCDCGVYNLNLVGK</sequence>
<dbReference type="AlphaFoldDB" id="A0A543PC83"/>
<reference evidence="5 6" key="1">
    <citation type="submission" date="2019-06" db="EMBL/GenBank/DDBJ databases">
        <title>Sequencing the genomes of 1000 actinobacteria strains.</title>
        <authorList>
            <person name="Klenk H.-P."/>
        </authorList>
    </citation>
    <scope>NUCLEOTIDE SEQUENCE [LARGE SCALE GENOMIC DNA]</scope>
    <source>
        <strain evidence="5 6">DSM 46837</strain>
    </source>
</reference>
<keyword evidence="2" id="KW-0234">DNA repair</keyword>
<dbReference type="OrthoDB" id="9815944at2"/>
<accession>A0A543PC83</accession>
<name>A0A543PC83_9ACTN</name>
<evidence type="ECO:0000256" key="1">
    <source>
        <dbReference type="ARBA" id="ARBA00022763"/>
    </source>
</evidence>
<keyword evidence="3" id="KW-0742">SOS response</keyword>
<dbReference type="InterPro" id="IPR027417">
    <property type="entry name" value="P-loop_NTPase"/>
</dbReference>
<gene>
    <name evidence="5" type="ORF">FHU33_1051</name>
</gene>
<dbReference type="Proteomes" id="UP000319865">
    <property type="component" value="Unassembled WGS sequence"/>
</dbReference>
<dbReference type="GO" id="GO:0006302">
    <property type="term" value="P:double-strand break repair"/>
    <property type="evidence" value="ECO:0007669"/>
    <property type="project" value="TreeGrafter"/>
</dbReference>
<evidence type="ECO:0000313" key="5">
    <source>
        <dbReference type="EMBL" id="TQN41674.1"/>
    </source>
</evidence>
<dbReference type="GO" id="GO:0009432">
    <property type="term" value="P:SOS response"/>
    <property type="evidence" value="ECO:0007669"/>
    <property type="project" value="UniProtKB-KW"/>
</dbReference>